<comment type="caution">
    <text evidence="2">The sequence shown here is derived from an EMBL/GenBank/DDBJ whole genome shotgun (WGS) entry which is preliminary data.</text>
</comment>
<dbReference type="Proteomes" id="UP001174934">
    <property type="component" value="Unassembled WGS sequence"/>
</dbReference>
<feature type="region of interest" description="Disordered" evidence="1">
    <location>
        <begin position="114"/>
        <end position="139"/>
    </location>
</feature>
<reference evidence="2" key="1">
    <citation type="submission" date="2023-06" db="EMBL/GenBank/DDBJ databases">
        <title>Genome-scale phylogeny and comparative genomics of the fungal order Sordariales.</title>
        <authorList>
            <consortium name="Lawrence Berkeley National Laboratory"/>
            <person name="Hensen N."/>
            <person name="Bonometti L."/>
            <person name="Westerberg I."/>
            <person name="Brannstrom I.O."/>
            <person name="Guillou S."/>
            <person name="Cros-Aarteil S."/>
            <person name="Calhoun S."/>
            <person name="Haridas S."/>
            <person name="Kuo A."/>
            <person name="Mondo S."/>
            <person name="Pangilinan J."/>
            <person name="Riley R."/>
            <person name="LaButti K."/>
            <person name="Andreopoulos B."/>
            <person name="Lipzen A."/>
            <person name="Chen C."/>
            <person name="Yanf M."/>
            <person name="Daum C."/>
            <person name="Ng V."/>
            <person name="Clum A."/>
            <person name="Steindorff A."/>
            <person name="Ohm R."/>
            <person name="Martin F."/>
            <person name="Silar P."/>
            <person name="Natvig D."/>
            <person name="Lalanne C."/>
            <person name="Gautier V."/>
            <person name="Ament-velasquez S.L."/>
            <person name="Kruys A."/>
            <person name="Hutchinson M.I."/>
            <person name="Powell A.J."/>
            <person name="Barry K."/>
            <person name="Miller A.N."/>
            <person name="Grigoriev I.V."/>
            <person name="Debuchy R."/>
            <person name="Gladieux P."/>
            <person name="Thoren M.H."/>
            <person name="Johannesson H."/>
        </authorList>
    </citation>
    <scope>NUCLEOTIDE SEQUENCE</scope>
    <source>
        <strain evidence="2">SMH3391-2</strain>
    </source>
</reference>
<keyword evidence="3" id="KW-1185">Reference proteome</keyword>
<proteinExistence type="predicted"/>
<protein>
    <submittedName>
        <fullName evidence="2">Uncharacterized protein</fullName>
    </submittedName>
</protein>
<accession>A0AA39X0Z6</accession>
<gene>
    <name evidence="2" type="ORF">B0T17DRAFT_267335</name>
</gene>
<sequence length="139" mass="15932">MMSHMQGRRLKTFANKVIIFFFSFSLLGQTLSYQHHDSHLFQGRRLALEQCYISTTQITNDYPFPIRLHHIELLFSHYRSGILSTIPSSRLPPPRVPSARTKMIQLVVYPIPHTPHSDECGGRRSTRGNGDGQAKKTAR</sequence>
<name>A0AA39X0Z6_9PEZI</name>
<dbReference type="AlphaFoldDB" id="A0AA39X0Z6"/>
<evidence type="ECO:0000256" key="1">
    <source>
        <dbReference type="SAM" id="MobiDB-lite"/>
    </source>
</evidence>
<evidence type="ECO:0000313" key="2">
    <source>
        <dbReference type="EMBL" id="KAK0625248.1"/>
    </source>
</evidence>
<evidence type="ECO:0000313" key="3">
    <source>
        <dbReference type="Proteomes" id="UP001174934"/>
    </source>
</evidence>
<organism evidence="2 3">
    <name type="scientific">Bombardia bombarda</name>
    <dbReference type="NCBI Taxonomy" id="252184"/>
    <lineage>
        <taxon>Eukaryota</taxon>
        <taxon>Fungi</taxon>
        <taxon>Dikarya</taxon>
        <taxon>Ascomycota</taxon>
        <taxon>Pezizomycotina</taxon>
        <taxon>Sordariomycetes</taxon>
        <taxon>Sordariomycetidae</taxon>
        <taxon>Sordariales</taxon>
        <taxon>Lasiosphaeriaceae</taxon>
        <taxon>Bombardia</taxon>
    </lineage>
</organism>
<dbReference type="EMBL" id="JAULSR010000003">
    <property type="protein sequence ID" value="KAK0625248.1"/>
    <property type="molecule type" value="Genomic_DNA"/>
</dbReference>